<dbReference type="Proteomes" id="UP000702544">
    <property type="component" value="Unassembled WGS sequence"/>
</dbReference>
<dbReference type="SUPFAM" id="SSF48452">
    <property type="entry name" value="TPR-like"/>
    <property type="match status" value="1"/>
</dbReference>
<name>A0AAE4Z780_9BACT</name>
<protein>
    <recommendedName>
        <fullName evidence="3">Tetratricopeptide repeat protein</fullName>
    </recommendedName>
</protein>
<proteinExistence type="predicted"/>
<dbReference type="AlphaFoldDB" id="A0AAE4Z780"/>
<accession>A0AAE4Z780</accession>
<evidence type="ECO:0000313" key="1">
    <source>
        <dbReference type="EMBL" id="NIR75050.1"/>
    </source>
</evidence>
<gene>
    <name evidence="1" type="ORF">GWO12_08050</name>
</gene>
<reference evidence="1 2" key="1">
    <citation type="submission" date="2020-01" db="EMBL/GenBank/DDBJ databases">
        <title>Genomes assembled from Gulf of Kutch pelagic sediment metagenomes.</title>
        <authorList>
            <person name="Chandrashekar M."/>
            <person name="Mahajan M.S."/>
            <person name="Dave K.J."/>
            <person name="Vatsa P."/>
            <person name="Nathani N.M."/>
        </authorList>
    </citation>
    <scope>NUCLEOTIDE SEQUENCE [LARGE SCALE GENOMIC DNA]</scope>
    <source>
        <strain evidence="1">KS3-K002</strain>
    </source>
</reference>
<comment type="caution">
    <text evidence="1">The sequence shown here is derived from an EMBL/GenBank/DDBJ whole genome shotgun (WGS) entry which is preliminary data.</text>
</comment>
<evidence type="ECO:0000313" key="2">
    <source>
        <dbReference type="Proteomes" id="UP000702544"/>
    </source>
</evidence>
<dbReference type="EMBL" id="JAACAK010000058">
    <property type="protein sequence ID" value="NIR75050.1"/>
    <property type="molecule type" value="Genomic_DNA"/>
</dbReference>
<dbReference type="InterPro" id="IPR011990">
    <property type="entry name" value="TPR-like_helical_dom_sf"/>
</dbReference>
<evidence type="ECO:0008006" key="3">
    <source>
        <dbReference type="Google" id="ProtNLM"/>
    </source>
</evidence>
<organism evidence="1 2">
    <name type="scientific">Candidatus Kutchimonas denitrificans</name>
    <dbReference type="NCBI Taxonomy" id="3056748"/>
    <lineage>
        <taxon>Bacteria</taxon>
        <taxon>Pseudomonadati</taxon>
        <taxon>Gemmatimonadota</taxon>
        <taxon>Gemmatimonadia</taxon>
        <taxon>Candidatus Palauibacterales</taxon>
        <taxon>Candidatus Palauibacteraceae</taxon>
        <taxon>Candidatus Kutchimonas</taxon>
    </lineage>
</organism>
<sequence>MLVVATVHGQHRRNPNYTYEDVVRILDTYDPDLVCVEIRPQDFRREPYLKEMMLATVWGIANGREVCGFDWYEGTARAARARLEEQPEYIEKARVLDSLVATNPIMRSFDDRYGDFWRGEFGYDFYNGREYNRYIEESYRLSLAVYGDSPINLHYELRNRRMMDLAWDVIRQHRGSKVALLTGAEHKHYFDRDLAARENIAVVQLEDFLPLARRPLDPAVAAFLLEDDDLPYYEVGFPADTNRYYWGKLTTLLHGPDMDWRPDIIPAGNIDIAGKVLARWRASQPPSHRMMFDEAWYRFLSDDCDAAVERLNNLAQAVESGAVEDPFVRVYTYRNLGLCYDLLGERQDALRSYARARALMRGTRMERNADLALRDYETVPYRRGSTADR</sequence>